<keyword evidence="3" id="KW-0812">Transmembrane</keyword>
<accession>A0ABS9L894</accession>
<keyword evidence="3" id="KW-1133">Transmembrane helix</keyword>
<evidence type="ECO:0000313" key="5">
    <source>
        <dbReference type="Proteomes" id="UP001165368"/>
    </source>
</evidence>
<feature type="region of interest" description="Disordered" evidence="2">
    <location>
        <begin position="265"/>
        <end position="297"/>
    </location>
</feature>
<evidence type="ECO:0000313" key="4">
    <source>
        <dbReference type="EMBL" id="MCG2622694.1"/>
    </source>
</evidence>
<protein>
    <submittedName>
        <fullName evidence="4">Uncharacterized protein</fullName>
    </submittedName>
</protein>
<keyword evidence="3" id="KW-0472">Membrane</keyword>
<keyword evidence="1" id="KW-0175">Coiled coil</keyword>
<feature type="coiled-coil region" evidence="1">
    <location>
        <begin position="162"/>
        <end position="221"/>
    </location>
</feature>
<dbReference type="EMBL" id="JAKLTQ010000008">
    <property type="protein sequence ID" value="MCG2622694.1"/>
    <property type="molecule type" value="Genomic_DNA"/>
</dbReference>
<evidence type="ECO:0000256" key="2">
    <source>
        <dbReference type="SAM" id="MobiDB-lite"/>
    </source>
</evidence>
<dbReference type="Proteomes" id="UP001165368">
    <property type="component" value="Unassembled WGS sequence"/>
</dbReference>
<comment type="caution">
    <text evidence="4">The sequence shown here is derived from an EMBL/GenBank/DDBJ whole genome shotgun (WGS) entry which is preliminary data.</text>
</comment>
<evidence type="ECO:0000256" key="3">
    <source>
        <dbReference type="SAM" id="Phobius"/>
    </source>
</evidence>
<keyword evidence="5" id="KW-1185">Reference proteome</keyword>
<feature type="transmembrane region" description="Helical" evidence="3">
    <location>
        <begin position="21"/>
        <end position="42"/>
    </location>
</feature>
<name>A0ABS9L894_9MICC</name>
<evidence type="ECO:0000256" key="1">
    <source>
        <dbReference type="SAM" id="Coils"/>
    </source>
</evidence>
<dbReference type="RefSeq" id="WP_237821252.1">
    <property type="nucleotide sequence ID" value="NZ_JAKLTQ010000008.1"/>
</dbReference>
<feature type="transmembrane region" description="Helical" evidence="3">
    <location>
        <begin position="54"/>
        <end position="74"/>
    </location>
</feature>
<proteinExistence type="predicted"/>
<reference evidence="4" key="1">
    <citation type="submission" date="2022-01" db="EMBL/GenBank/DDBJ databases">
        <authorList>
            <person name="Jo J.-H."/>
            <person name="Im W.-T."/>
        </authorList>
    </citation>
    <scope>NUCLEOTIDE SEQUENCE</scope>
    <source>
        <strain evidence="4">I2-34</strain>
    </source>
</reference>
<feature type="compositionally biased region" description="Low complexity" evidence="2">
    <location>
        <begin position="265"/>
        <end position="277"/>
    </location>
</feature>
<sequence>MTSTAQKPKKRRMKFSPSVNFIGIIMLILAALSLSIVVILTIKQQNLTPLENLMFTIIIFIFSTVGSVIISAYFNQDQARKEYEQLARPSLRRVTSLQSATLMIEQRVAERADDVKSTADGPTSELTWLEGLRSNLQMLLHQIGDANSDWRELLPKEYEDALRERSAEVAEKEAQIREYVQQIESLQGKIEEQGKRAKEGDGKAAETIKDLEQQLSKLQRNSPITGNRSYNYMTSSSNLFNVKPTSIITDDTGFIIGGKYDFNGSPSGIIGSGPRPGETSKPKNNVEGNDENSHRKS</sequence>
<organism evidence="4 5">
    <name type="scientific">Arthrobacter hankyongi</name>
    <dbReference type="NCBI Taxonomy" id="2904801"/>
    <lineage>
        <taxon>Bacteria</taxon>
        <taxon>Bacillati</taxon>
        <taxon>Actinomycetota</taxon>
        <taxon>Actinomycetes</taxon>
        <taxon>Micrococcales</taxon>
        <taxon>Micrococcaceae</taxon>
        <taxon>Arthrobacter</taxon>
    </lineage>
</organism>
<gene>
    <name evidence="4" type="ORF">LVY72_12350</name>
</gene>